<proteinExistence type="predicted"/>
<comment type="caution">
    <text evidence="1">The sequence shown here is derived from an EMBL/GenBank/DDBJ whole genome shotgun (WGS) entry which is preliminary data.</text>
</comment>
<accession>A0A059KHL8</accession>
<dbReference type="eggNOG" id="ENOG5033AS6">
    <property type="taxonomic scope" value="Bacteria"/>
</dbReference>
<dbReference type="Proteomes" id="UP000026714">
    <property type="component" value="Unassembled WGS sequence"/>
</dbReference>
<dbReference type="RefSeq" id="WP_037485439.1">
    <property type="nucleotide sequence ID" value="NZ_AZRA01000125.1"/>
</dbReference>
<dbReference type="AlphaFoldDB" id="A0A059KHL8"/>
<dbReference type="STRING" id="34103.SAMN05421778_111141"/>
<keyword evidence="2" id="KW-1185">Reference proteome</keyword>
<sequence length="168" mass="18976">MSVNSGKYLEATYDSVRALGEKIVASDGMIVIKGHEEIRLLIKQFPWPVATIYGEIPVPTPLGAELVQPQQRKIVQSGQMTMLETTGGHVQRFMEKVIGGPKWGYFDATVYEGTVDNFRSFHEIRECIWIPENMDRDWENRAQIVQVSGTMHFHYFGKRVVGAVTDGS</sequence>
<evidence type="ECO:0000313" key="2">
    <source>
        <dbReference type="Proteomes" id="UP000026714"/>
    </source>
</evidence>
<name>A0A059KHL8_9BURK</name>
<organism evidence="1 2">
    <name type="scientific">Sphaerotilus natans subsp. natans DSM 6575</name>
    <dbReference type="NCBI Taxonomy" id="1286631"/>
    <lineage>
        <taxon>Bacteria</taxon>
        <taxon>Pseudomonadati</taxon>
        <taxon>Pseudomonadota</taxon>
        <taxon>Betaproteobacteria</taxon>
        <taxon>Burkholderiales</taxon>
        <taxon>Sphaerotilaceae</taxon>
        <taxon>Sphaerotilus</taxon>
    </lineage>
</organism>
<evidence type="ECO:0000313" key="1">
    <source>
        <dbReference type="EMBL" id="KDB50583.1"/>
    </source>
</evidence>
<protein>
    <submittedName>
        <fullName evidence="1">Uncharacterized protein</fullName>
    </submittedName>
</protein>
<reference evidence="1 2" key="1">
    <citation type="journal article" date="2014" name="FEMS Microbiol. Ecol.">
        <title>Sphaerotilus natans encrusted with nanoball-shaped Fe(III) oxide minerals formed by nitrate-reducing mixotrophic Fe(II) oxidation.</title>
        <authorList>
            <person name="Park S."/>
            <person name="Kim D.H."/>
            <person name="Lee J.H."/>
            <person name="Hur H.G."/>
        </authorList>
    </citation>
    <scope>NUCLEOTIDE SEQUENCE [LARGE SCALE GENOMIC DNA]</scope>
    <source>
        <strain evidence="1 2">DSM 6575</strain>
    </source>
</reference>
<dbReference type="EMBL" id="AZRA01000125">
    <property type="protein sequence ID" value="KDB50583.1"/>
    <property type="molecule type" value="Genomic_DNA"/>
</dbReference>
<gene>
    <name evidence="1" type="ORF">X805_37910</name>
</gene>